<dbReference type="InterPro" id="IPR041183">
    <property type="entry name" value="Cyclophilin-like"/>
</dbReference>
<dbReference type="AlphaFoldDB" id="B1C416"/>
<dbReference type="GeneID" id="94017071"/>
<reference evidence="2" key="1">
    <citation type="submission" date="2008-02" db="EMBL/GenBank/DDBJ databases">
        <authorList>
            <person name="Fulton L."/>
            <person name="Clifton S."/>
            <person name="Fulton B."/>
            <person name="Xu J."/>
            <person name="Minx P."/>
            <person name="Pepin K.H."/>
            <person name="Johnson M."/>
            <person name="Thiruvilangam P."/>
            <person name="Bhonagiri V."/>
            <person name="Nash W.E."/>
            <person name="Mardis E.R."/>
            <person name="Wilson R.K."/>
        </authorList>
    </citation>
    <scope>NUCLEOTIDE SEQUENCE [LARGE SCALE GENOMIC DNA]</scope>
    <source>
        <strain evidence="2">DSM 1552</strain>
    </source>
</reference>
<dbReference type="InterPro" id="IPR029000">
    <property type="entry name" value="Cyclophilin-like_dom_sf"/>
</dbReference>
<evidence type="ECO:0000313" key="2">
    <source>
        <dbReference type="EMBL" id="EDS74400.1"/>
    </source>
</evidence>
<dbReference type="eggNOG" id="COG4925">
    <property type="taxonomic scope" value="Bacteria"/>
</dbReference>
<name>B1C416_9FIRM</name>
<dbReference type="STRING" id="428126.CLOSPI_01984"/>
<dbReference type="HOGENOM" id="CLU_099043_1_0_9"/>
<evidence type="ECO:0000313" key="3">
    <source>
        <dbReference type="Proteomes" id="UP000004910"/>
    </source>
</evidence>
<proteinExistence type="predicted"/>
<dbReference type="EMBL" id="ABIK02000014">
    <property type="protein sequence ID" value="EDS74400.1"/>
    <property type="molecule type" value="Genomic_DNA"/>
</dbReference>
<dbReference type="RefSeq" id="WP_004610459.1">
    <property type="nucleotide sequence ID" value="NZ_CP102275.1"/>
</dbReference>
<dbReference type="Gene3D" id="2.40.100.20">
    <property type="match status" value="1"/>
</dbReference>
<dbReference type="Pfam" id="PF18050">
    <property type="entry name" value="Cyclophil_like2"/>
    <property type="match status" value="1"/>
</dbReference>
<accession>B1C416</accession>
<sequence>MIGILVIFIILLGTLFVYFMNNNQNAVKESKTKTSDDKNTITNQTTNTMIIKIMDNSYSVVFELNDSDGAKSLYEQLPLKIEVEDYSTNEKIFYPPNELDVTNTPLASNGENGVLAYYEPWGDVVMFYNSFDLANDLYQLGNAIEGIENIENLSGEITIEKIEN</sequence>
<dbReference type="Proteomes" id="UP000004910">
    <property type="component" value="Unassembled WGS sequence"/>
</dbReference>
<gene>
    <name evidence="2" type="ORF">CLOSPI_01984</name>
</gene>
<evidence type="ECO:0000259" key="1">
    <source>
        <dbReference type="Pfam" id="PF18050"/>
    </source>
</evidence>
<organism evidence="2 3">
    <name type="scientific">Thomasclavelia spiroformis DSM 1552</name>
    <dbReference type="NCBI Taxonomy" id="428126"/>
    <lineage>
        <taxon>Bacteria</taxon>
        <taxon>Bacillati</taxon>
        <taxon>Bacillota</taxon>
        <taxon>Erysipelotrichia</taxon>
        <taxon>Erysipelotrichales</taxon>
        <taxon>Coprobacillaceae</taxon>
        <taxon>Thomasclavelia</taxon>
    </lineage>
</organism>
<comment type="caution">
    <text evidence="2">The sequence shown here is derived from an EMBL/GenBank/DDBJ whole genome shotgun (WGS) entry which is preliminary data.</text>
</comment>
<keyword evidence="3" id="KW-1185">Reference proteome</keyword>
<dbReference type="SUPFAM" id="SSF50891">
    <property type="entry name" value="Cyclophilin-like"/>
    <property type="match status" value="1"/>
</dbReference>
<reference evidence="2" key="2">
    <citation type="submission" date="2014-06" db="EMBL/GenBank/DDBJ databases">
        <title>Draft genome sequence of Clostridium spiroforme (DSM 1552).</title>
        <authorList>
            <person name="Sudarsanam P."/>
            <person name="Ley R."/>
            <person name="Guruge J."/>
            <person name="Turnbaugh P.J."/>
            <person name="Mahowald M."/>
            <person name="Liep D."/>
            <person name="Gordon J."/>
        </authorList>
    </citation>
    <scope>NUCLEOTIDE SEQUENCE</scope>
    <source>
        <strain evidence="2">DSM 1552</strain>
    </source>
</reference>
<protein>
    <recommendedName>
        <fullName evidence="1">Cyclophilin-like domain-containing protein</fullName>
    </recommendedName>
</protein>
<feature type="domain" description="Cyclophilin-like" evidence="1">
    <location>
        <begin position="58"/>
        <end position="159"/>
    </location>
</feature>